<reference evidence="3" key="1">
    <citation type="submission" date="2021-11" db="EMBL/GenBank/DDBJ databases">
        <authorList>
            <consortium name="Genoscope - CEA"/>
            <person name="William W."/>
        </authorList>
    </citation>
    <scope>NUCLEOTIDE SEQUENCE</scope>
</reference>
<evidence type="ECO:0000256" key="1">
    <source>
        <dbReference type="SAM" id="Coils"/>
    </source>
</evidence>
<keyword evidence="1" id="KW-0175">Coiled coil</keyword>
<evidence type="ECO:0000256" key="2">
    <source>
        <dbReference type="SAM" id="MobiDB-lite"/>
    </source>
</evidence>
<protein>
    <submittedName>
        <fullName evidence="3">Uncharacterized protein</fullName>
    </submittedName>
</protein>
<keyword evidence="4" id="KW-1185">Reference proteome</keyword>
<dbReference type="Proteomes" id="UP000789595">
    <property type="component" value="Unassembled WGS sequence"/>
</dbReference>
<feature type="region of interest" description="Disordered" evidence="2">
    <location>
        <begin position="93"/>
        <end position="193"/>
    </location>
</feature>
<dbReference type="OrthoDB" id="439792at2759"/>
<dbReference type="AlphaFoldDB" id="A0A8J2SEN2"/>
<comment type="caution">
    <text evidence="3">The sequence shown here is derived from an EMBL/GenBank/DDBJ whole genome shotgun (WGS) entry which is preliminary data.</text>
</comment>
<proteinExistence type="predicted"/>
<accession>A0A8J2SEN2</accession>
<evidence type="ECO:0000313" key="3">
    <source>
        <dbReference type="EMBL" id="CAH0371438.1"/>
    </source>
</evidence>
<evidence type="ECO:0000313" key="4">
    <source>
        <dbReference type="Proteomes" id="UP000789595"/>
    </source>
</evidence>
<sequence length="615" mass="67236">MGAAASVERALAAAPDQLSRAACDELAARHGVAVKDSLFDVLGAGNGTVAKAAVVRFCQLDALAHGTCGAAAAPPKTPKAARKTAREVVRRTLLAKGASRLSKGSDKGSSRLSDGSIDTLLAKGSSRLSNGTMDKASLDAVGEGRARRGTLPKEKDAPADLPDGATVAPPQRRRTPSMYLGGAPRESESEKRLRESIRALGAETRIRMELDRATAKERRQKRLEALRVQAEQALASLEELPEVEKRRVRNQGILALYTPENLVKREKIREDPRVENILGKWWAASLRYDDKDRDEGLNRSEYAAWHSRLLALYAALGLDDDPLTDAEKNRILEEDFALDSGGAKVVDEEKFLHAVFQVADQWVENIDAAQYAEFLERAYDVVYRELVDADAIKPPDSWLTHLKGKANKPWDLNRTCEFAAEMYRLKLEGRGKPKVWGQTLGRFVLSHIKERFGPGNYRKQLSGFVQRILQVVEAPPEDPAIFAWLLLFAQLAGFHSRSSRLPALPPAAEQYVLDTLAASAELISEDDATYSLTACMERPGNKALVGHIRADAAKKLLLSLLKKAPFEDEPPEFAKAMESAFRSIVSSKSVGQAELLTLVAAGYVAASCPGVLRAD</sequence>
<dbReference type="EMBL" id="CAKKNE010000003">
    <property type="protein sequence ID" value="CAH0371438.1"/>
    <property type="molecule type" value="Genomic_DNA"/>
</dbReference>
<organism evidence="3 4">
    <name type="scientific">Pelagomonas calceolata</name>
    <dbReference type="NCBI Taxonomy" id="35677"/>
    <lineage>
        <taxon>Eukaryota</taxon>
        <taxon>Sar</taxon>
        <taxon>Stramenopiles</taxon>
        <taxon>Ochrophyta</taxon>
        <taxon>Pelagophyceae</taxon>
        <taxon>Pelagomonadales</taxon>
        <taxon>Pelagomonadaceae</taxon>
        <taxon>Pelagomonas</taxon>
    </lineage>
</organism>
<name>A0A8J2SEN2_9STRA</name>
<feature type="compositionally biased region" description="Basic and acidic residues" evidence="2">
    <location>
        <begin position="142"/>
        <end position="158"/>
    </location>
</feature>
<feature type="coiled-coil region" evidence="1">
    <location>
        <begin position="213"/>
        <end position="240"/>
    </location>
</feature>
<gene>
    <name evidence="3" type="ORF">PECAL_3P13820</name>
</gene>